<comment type="caution">
    <text evidence="6">The sequence shown here is derived from an EMBL/GenBank/DDBJ whole genome shotgun (WGS) entry which is preliminary data.</text>
</comment>
<protein>
    <recommendedName>
        <fullName evidence="5">RING-type domain-containing protein</fullName>
    </recommendedName>
</protein>
<evidence type="ECO:0000256" key="1">
    <source>
        <dbReference type="ARBA" id="ARBA00022771"/>
    </source>
</evidence>
<dbReference type="Gene3D" id="3.30.40.10">
    <property type="entry name" value="Zinc/RING finger domain, C3HC4 (zinc finger)"/>
    <property type="match status" value="1"/>
</dbReference>
<dbReference type="AlphaFoldDB" id="A0A2A2KK63"/>
<evidence type="ECO:0000256" key="4">
    <source>
        <dbReference type="SAM" id="MobiDB-lite"/>
    </source>
</evidence>
<keyword evidence="1 3" id="KW-0479">Metal-binding</keyword>
<feature type="compositionally biased region" description="Polar residues" evidence="4">
    <location>
        <begin position="617"/>
        <end position="633"/>
    </location>
</feature>
<feature type="region of interest" description="Disordered" evidence="4">
    <location>
        <begin position="328"/>
        <end position="376"/>
    </location>
</feature>
<feature type="compositionally biased region" description="Basic and acidic residues" evidence="4">
    <location>
        <begin position="160"/>
        <end position="172"/>
    </location>
</feature>
<feature type="compositionally biased region" description="Polar residues" evidence="4">
    <location>
        <begin position="727"/>
        <end position="750"/>
    </location>
</feature>
<dbReference type="PROSITE" id="PS50089">
    <property type="entry name" value="ZF_RING_2"/>
    <property type="match status" value="1"/>
</dbReference>
<dbReference type="Gene3D" id="3.10.20.90">
    <property type="entry name" value="Phosphatidylinositol 3-kinase Catalytic Subunit, Chain A, domain 1"/>
    <property type="match status" value="1"/>
</dbReference>
<evidence type="ECO:0000259" key="5">
    <source>
        <dbReference type="PROSITE" id="PS50089"/>
    </source>
</evidence>
<organism evidence="6 7">
    <name type="scientific">Diploscapter pachys</name>
    <dbReference type="NCBI Taxonomy" id="2018661"/>
    <lineage>
        <taxon>Eukaryota</taxon>
        <taxon>Metazoa</taxon>
        <taxon>Ecdysozoa</taxon>
        <taxon>Nematoda</taxon>
        <taxon>Chromadorea</taxon>
        <taxon>Rhabditida</taxon>
        <taxon>Rhabditina</taxon>
        <taxon>Rhabditomorpha</taxon>
        <taxon>Rhabditoidea</taxon>
        <taxon>Rhabditidae</taxon>
        <taxon>Diploscapter</taxon>
    </lineage>
</organism>
<evidence type="ECO:0000313" key="7">
    <source>
        <dbReference type="Proteomes" id="UP000218231"/>
    </source>
</evidence>
<keyword evidence="2" id="KW-0862">Zinc</keyword>
<dbReference type="InterPro" id="IPR001841">
    <property type="entry name" value="Znf_RING"/>
</dbReference>
<keyword evidence="7" id="KW-1185">Reference proteome</keyword>
<gene>
    <name evidence="6" type="ORF">WR25_24538</name>
</gene>
<feature type="region of interest" description="Disordered" evidence="4">
    <location>
        <begin position="727"/>
        <end position="836"/>
    </location>
</feature>
<accession>A0A2A2KK63</accession>
<dbReference type="SUPFAM" id="SSF57850">
    <property type="entry name" value="RING/U-box"/>
    <property type="match status" value="1"/>
</dbReference>
<dbReference type="EMBL" id="LIAE01008370">
    <property type="protein sequence ID" value="PAV74258.1"/>
    <property type="molecule type" value="Genomic_DNA"/>
</dbReference>
<sequence>MPRPENIEAKLEGHLYCPLCQGSFEEPYTSICCMKTYCRECYFTRMQKESRCPGCEKAVIQKEDPRLSDGIHFDFPKLERDTLYDELSDIIKPERKFIQRKRGKRGRKPRSLNSASYTEFKREAIHRGEFYYGPDDVVSFCLEHDQNLPSDNEGDGTEPAAKKIKVEDKDKPSTSIAVNDDDKTDLKWMTEPFSLRRFRRFLRCPAKATIGHLKTLLRTKLSVSEACGFVFKYRYYHGPLTDETSLRSLLNQQPAHARLRCLRIFFKVSLARQRETPPSLDKEAMPSLEAQCEPDKEVAPELISLDKSLISGPSSKATVFITPPVQSTPFSGGCPQGAPRKRSIPKTSPEVTPPNSAVVNKPQQTQQPSGQMNTPRIPMNAQQGAVLQHLPYTLMCRGEIPAASMQLLQQLSPEQQSDLLRNAVSVQQQQNLFAQGMKPPRIQTTAAMTPALQAQLMQSNKMQPPKLPAQTTSTSSNASKPAPTALEMLQAEGQRTAHTVSKGLQLPTTPSQSVKQNVVINGAQKPQNETPKQANPMQQAYMMPPQIMQRLIQQAPPGTVIHQKPGQPLSLRLPNGQILTPHPIPMNHPAAMMQLQAAQQASGANVQANRSKLLPQAGQNGALNPAQGGSPNPSLKLPVATIPRSSTQVAATIMTLPLPTNPTSSTSPILVQKVAPTGTAQKEYNKVVQPQNGQSVHTVQPLIMGATTRPPASNQGGQQHQQIMVKSNPNQPAGLSGNPHQSKPNGTVTINGDHPNSYPKAVSATPPPRLTASSSVLTAPSEKRAGSVQPHPVSSPLSGQNPGNTMKSPETPSKEVNGQSGSSSPEKPLSSPTVDDSMDILTLSQTQRLPLGKALRDSLKASKNHGINVLEGVKTSKVDGDTVMLSMTPEQLDLFTVNPIRT</sequence>
<dbReference type="InterPro" id="IPR013083">
    <property type="entry name" value="Znf_RING/FYVE/PHD"/>
</dbReference>
<dbReference type="GO" id="GO:0008270">
    <property type="term" value="F:zinc ion binding"/>
    <property type="evidence" value="ECO:0007669"/>
    <property type="project" value="UniProtKB-KW"/>
</dbReference>
<evidence type="ECO:0000256" key="2">
    <source>
        <dbReference type="ARBA" id="ARBA00022833"/>
    </source>
</evidence>
<feature type="region of interest" description="Disordered" evidence="4">
    <location>
        <begin position="148"/>
        <end position="178"/>
    </location>
</feature>
<feature type="region of interest" description="Disordered" evidence="4">
    <location>
        <begin position="616"/>
        <end position="639"/>
    </location>
</feature>
<feature type="region of interest" description="Disordered" evidence="4">
    <location>
        <begin position="494"/>
        <end position="514"/>
    </location>
</feature>
<feature type="compositionally biased region" description="Polar residues" evidence="4">
    <location>
        <begin position="345"/>
        <end position="376"/>
    </location>
</feature>
<feature type="compositionally biased region" description="Polar residues" evidence="4">
    <location>
        <begin position="469"/>
        <end position="479"/>
    </location>
</feature>
<feature type="domain" description="RING-type" evidence="5">
    <location>
        <begin position="17"/>
        <end position="56"/>
    </location>
</feature>
<evidence type="ECO:0000256" key="3">
    <source>
        <dbReference type="PROSITE-ProRule" id="PRU00175"/>
    </source>
</evidence>
<dbReference type="Proteomes" id="UP000218231">
    <property type="component" value="Unassembled WGS sequence"/>
</dbReference>
<keyword evidence="1 3" id="KW-0863">Zinc-finger</keyword>
<proteinExistence type="predicted"/>
<feature type="region of interest" description="Disordered" evidence="4">
    <location>
        <begin position="461"/>
        <end position="481"/>
    </location>
</feature>
<feature type="compositionally biased region" description="Low complexity" evidence="4">
    <location>
        <begin position="820"/>
        <end position="832"/>
    </location>
</feature>
<name>A0A2A2KK63_9BILA</name>
<reference evidence="6 7" key="1">
    <citation type="journal article" date="2017" name="Curr. Biol.">
        <title>Genome architecture and evolution of a unichromosomal asexual nematode.</title>
        <authorList>
            <person name="Fradin H."/>
            <person name="Zegar C."/>
            <person name="Gutwein M."/>
            <person name="Lucas J."/>
            <person name="Kovtun M."/>
            <person name="Corcoran D."/>
            <person name="Baugh L.R."/>
            <person name="Kiontke K."/>
            <person name="Gunsalus K."/>
            <person name="Fitch D.H."/>
            <person name="Piano F."/>
        </authorList>
    </citation>
    <scope>NUCLEOTIDE SEQUENCE [LARGE SCALE GENOMIC DNA]</scope>
    <source>
        <strain evidence="6">PF1309</strain>
    </source>
</reference>
<dbReference type="STRING" id="2018661.A0A2A2KK63"/>
<evidence type="ECO:0000313" key="6">
    <source>
        <dbReference type="EMBL" id="PAV74258.1"/>
    </source>
</evidence>
<feature type="compositionally biased region" description="Polar residues" evidence="4">
    <location>
        <begin position="795"/>
        <end position="819"/>
    </location>
</feature>